<dbReference type="Gene3D" id="3.20.20.150">
    <property type="entry name" value="Divalent-metal-dependent TIM barrel enzymes"/>
    <property type="match status" value="1"/>
</dbReference>
<name>A0A146G6M3_TERSA</name>
<evidence type="ECO:0000313" key="2">
    <source>
        <dbReference type="EMBL" id="GAT33032.1"/>
    </source>
</evidence>
<dbReference type="InParanoid" id="A0A146G6M3"/>
<comment type="caution">
    <text evidence="2">The sequence shown here is derived from an EMBL/GenBank/DDBJ whole genome shotgun (WGS) entry which is preliminary data.</text>
</comment>
<dbReference type="SUPFAM" id="SSF51658">
    <property type="entry name" value="Xylose isomerase-like"/>
    <property type="match status" value="1"/>
</dbReference>
<organism evidence="2 3">
    <name type="scientific">Terrimicrobium sacchariphilum</name>
    <dbReference type="NCBI Taxonomy" id="690879"/>
    <lineage>
        <taxon>Bacteria</taxon>
        <taxon>Pseudomonadati</taxon>
        <taxon>Verrucomicrobiota</taxon>
        <taxon>Terrimicrobiia</taxon>
        <taxon>Terrimicrobiales</taxon>
        <taxon>Terrimicrobiaceae</taxon>
        <taxon>Terrimicrobium</taxon>
    </lineage>
</organism>
<sequence>MKIYLHTIALEPARWTPQRVSQTLPVLLPLIAEAGFPEVEIFEPHLTAETISSEIRDAFASNNITPVILSSYLNLNPTVTTDSQVDSLVDQIAERIEFYGFQKIRLFPGAGMKPDDAEGVQALRERLQRVAARIPDTEILLETHDGSVADDPRALVRLVEEIANPKVGLLFQPTFFKDVDLIREQLELEKPYIRHIHLQNRKPDVSFETMEAGVVPWGELLSGIADGVEATMEFVPVGICGVESFDLAKTIEEARSEVAYVRQLLAKA</sequence>
<evidence type="ECO:0000313" key="3">
    <source>
        <dbReference type="Proteomes" id="UP000076023"/>
    </source>
</evidence>
<dbReference type="PANTHER" id="PTHR12110:SF41">
    <property type="entry name" value="INOSOSE DEHYDRATASE"/>
    <property type="match status" value="1"/>
</dbReference>
<feature type="domain" description="Xylose isomerase-like TIM barrel" evidence="1">
    <location>
        <begin position="30"/>
        <end position="225"/>
    </location>
</feature>
<dbReference type="PANTHER" id="PTHR12110">
    <property type="entry name" value="HYDROXYPYRUVATE ISOMERASE"/>
    <property type="match status" value="1"/>
</dbReference>
<dbReference type="EMBL" id="BDCO01000002">
    <property type="protein sequence ID" value="GAT33032.1"/>
    <property type="molecule type" value="Genomic_DNA"/>
</dbReference>
<dbReference type="InterPro" id="IPR050312">
    <property type="entry name" value="IolE/XylAMocC-like"/>
</dbReference>
<dbReference type="OrthoDB" id="9815124at2"/>
<dbReference type="InterPro" id="IPR013022">
    <property type="entry name" value="Xyl_isomerase-like_TIM-brl"/>
</dbReference>
<evidence type="ECO:0000259" key="1">
    <source>
        <dbReference type="Pfam" id="PF01261"/>
    </source>
</evidence>
<proteinExistence type="predicted"/>
<dbReference type="Pfam" id="PF01261">
    <property type="entry name" value="AP_endonuc_2"/>
    <property type="match status" value="1"/>
</dbReference>
<dbReference type="InterPro" id="IPR036237">
    <property type="entry name" value="Xyl_isomerase-like_sf"/>
</dbReference>
<dbReference type="STRING" id="690879.TSACC_21437"/>
<protein>
    <submittedName>
        <fullName evidence="2">Sugar phosphate isomerase/epimerase</fullName>
    </submittedName>
</protein>
<reference evidence="3" key="1">
    <citation type="journal article" date="2017" name="Genome Announc.">
        <title>Draft Genome Sequence of Terrimicrobium sacchariphilum NM-5T, a Facultative Anaerobic Soil Bacterium of the Class Spartobacteria.</title>
        <authorList>
            <person name="Qiu Y.L."/>
            <person name="Tourlousse D.M."/>
            <person name="Matsuura N."/>
            <person name="Ohashi A."/>
            <person name="Sekiguchi Y."/>
        </authorList>
    </citation>
    <scope>NUCLEOTIDE SEQUENCE [LARGE SCALE GENOMIC DNA]</scope>
    <source>
        <strain evidence="3">NM-5</strain>
    </source>
</reference>
<dbReference type="RefSeq" id="WP_075078813.1">
    <property type="nucleotide sequence ID" value="NZ_BDCO01000002.1"/>
</dbReference>
<accession>A0A146G6M3</accession>
<keyword evidence="2" id="KW-0413">Isomerase</keyword>
<dbReference type="GO" id="GO:0016853">
    <property type="term" value="F:isomerase activity"/>
    <property type="evidence" value="ECO:0007669"/>
    <property type="project" value="UniProtKB-KW"/>
</dbReference>
<keyword evidence="3" id="KW-1185">Reference proteome</keyword>
<dbReference type="Proteomes" id="UP000076023">
    <property type="component" value="Unassembled WGS sequence"/>
</dbReference>
<gene>
    <name evidence="2" type="ORF">TSACC_21437</name>
</gene>
<dbReference type="AlphaFoldDB" id="A0A146G6M3"/>